<organism evidence="1 2">
    <name type="scientific">Dentiscutata erythropus</name>
    <dbReference type="NCBI Taxonomy" id="1348616"/>
    <lineage>
        <taxon>Eukaryota</taxon>
        <taxon>Fungi</taxon>
        <taxon>Fungi incertae sedis</taxon>
        <taxon>Mucoromycota</taxon>
        <taxon>Glomeromycotina</taxon>
        <taxon>Glomeromycetes</taxon>
        <taxon>Diversisporales</taxon>
        <taxon>Gigasporaceae</taxon>
        <taxon>Dentiscutata</taxon>
    </lineage>
</organism>
<reference evidence="1" key="1">
    <citation type="submission" date="2021-06" db="EMBL/GenBank/DDBJ databases">
        <authorList>
            <person name="Kallberg Y."/>
            <person name="Tangrot J."/>
            <person name="Rosling A."/>
        </authorList>
    </citation>
    <scope>NUCLEOTIDE SEQUENCE</scope>
    <source>
        <strain evidence="1">MA453B</strain>
    </source>
</reference>
<dbReference type="EMBL" id="CAJVPY010030077">
    <property type="protein sequence ID" value="CAG8794981.1"/>
    <property type="molecule type" value="Genomic_DNA"/>
</dbReference>
<feature type="non-terminal residue" evidence="1">
    <location>
        <position position="42"/>
    </location>
</feature>
<gene>
    <name evidence="1" type="ORF">DERYTH_LOCUS22177</name>
</gene>
<keyword evidence="2" id="KW-1185">Reference proteome</keyword>
<dbReference type="OrthoDB" id="10387393at2759"/>
<evidence type="ECO:0000313" key="2">
    <source>
        <dbReference type="Proteomes" id="UP000789405"/>
    </source>
</evidence>
<dbReference type="Proteomes" id="UP000789405">
    <property type="component" value="Unassembled WGS sequence"/>
</dbReference>
<dbReference type="AlphaFoldDB" id="A0A9N9JSE0"/>
<proteinExistence type="predicted"/>
<accession>A0A9N9JSE0</accession>
<comment type="caution">
    <text evidence="1">The sequence shown here is derived from an EMBL/GenBank/DDBJ whole genome shotgun (WGS) entry which is preliminary data.</text>
</comment>
<evidence type="ECO:0000313" key="1">
    <source>
        <dbReference type="EMBL" id="CAG8794981.1"/>
    </source>
</evidence>
<name>A0A9N9JSE0_9GLOM</name>
<sequence>KEKTGTIAGEPSKDEKKQYPIEESVTKERLYILEEDIKEIIG</sequence>
<protein>
    <submittedName>
        <fullName evidence="1">425_t:CDS:1</fullName>
    </submittedName>
</protein>